<dbReference type="EMBL" id="JABCKV010000153">
    <property type="protein sequence ID" value="KAG5642825.1"/>
    <property type="molecule type" value="Genomic_DNA"/>
</dbReference>
<reference evidence="2" key="2">
    <citation type="submission" date="2021-10" db="EMBL/GenBank/DDBJ databases">
        <title>Phylogenomics reveals ancestral predisposition of the termite-cultivated fungus Termitomyces towards a domesticated lifestyle.</title>
        <authorList>
            <person name="Auxier B."/>
            <person name="Grum-Grzhimaylo A."/>
            <person name="Cardenas M.E."/>
            <person name="Lodge J.D."/>
            <person name="Laessoe T."/>
            <person name="Pedersen O."/>
            <person name="Smith M.E."/>
            <person name="Kuyper T.W."/>
            <person name="Franco-Molano E.A."/>
            <person name="Baroni T.J."/>
            <person name="Aanen D.K."/>
        </authorList>
    </citation>
    <scope>NUCLEOTIDE SEQUENCE</scope>
    <source>
        <strain evidence="2">AP01</strain>
        <tissue evidence="2">Mycelium</tissue>
    </source>
</reference>
<protein>
    <submittedName>
        <fullName evidence="2">Uncharacterized protein</fullName>
    </submittedName>
</protein>
<reference evidence="2" key="1">
    <citation type="submission" date="2020-07" db="EMBL/GenBank/DDBJ databases">
        <authorList>
            <person name="Nieuwenhuis M."/>
            <person name="Van De Peppel L.J.J."/>
        </authorList>
    </citation>
    <scope>NUCLEOTIDE SEQUENCE</scope>
    <source>
        <strain evidence="2">AP01</strain>
        <tissue evidence="2">Mycelium</tissue>
    </source>
</reference>
<evidence type="ECO:0000313" key="2">
    <source>
        <dbReference type="EMBL" id="KAG5642825.1"/>
    </source>
</evidence>
<gene>
    <name evidence="2" type="ORF">DXG03_002056</name>
</gene>
<dbReference type="AlphaFoldDB" id="A0A9P7KBE4"/>
<name>A0A9P7KBE4_9AGAR</name>
<evidence type="ECO:0000313" key="3">
    <source>
        <dbReference type="Proteomes" id="UP000775547"/>
    </source>
</evidence>
<organism evidence="2 3">
    <name type="scientific">Asterophora parasitica</name>
    <dbReference type="NCBI Taxonomy" id="117018"/>
    <lineage>
        <taxon>Eukaryota</taxon>
        <taxon>Fungi</taxon>
        <taxon>Dikarya</taxon>
        <taxon>Basidiomycota</taxon>
        <taxon>Agaricomycotina</taxon>
        <taxon>Agaricomycetes</taxon>
        <taxon>Agaricomycetidae</taxon>
        <taxon>Agaricales</taxon>
        <taxon>Tricholomatineae</taxon>
        <taxon>Lyophyllaceae</taxon>
        <taxon>Asterophora</taxon>
    </lineage>
</organism>
<sequence>MIFEAAQEPEPVSNYARWKLEEDERFYATFPEARQAADQYSRISEAYLEGTGYYYDADGRVAFCRELASSSQLMSYPPAGRPSPETTPLHYDYNYVHHAESPQASPSVSTPHIPRDCVTRRGRNEVLSPSQYHVSGHDPAHLSGPSTEIIHTNVVVPSQHIPIQSEPPYMDHLPSPTSSSASHPSTPHADNYHSHSGTISRMIAILLHRTMSMLL</sequence>
<proteinExistence type="predicted"/>
<feature type="compositionally biased region" description="Low complexity" evidence="1">
    <location>
        <begin position="174"/>
        <end position="189"/>
    </location>
</feature>
<dbReference type="OrthoDB" id="3063721at2759"/>
<feature type="region of interest" description="Disordered" evidence="1">
    <location>
        <begin position="162"/>
        <end position="195"/>
    </location>
</feature>
<comment type="caution">
    <text evidence="2">The sequence shown here is derived from an EMBL/GenBank/DDBJ whole genome shotgun (WGS) entry which is preliminary data.</text>
</comment>
<accession>A0A9P7KBE4</accession>
<dbReference type="Proteomes" id="UP000775547">
    <property type="component" value="Unassembled WGS sequence"/>
</dbReference>
<keyword evidence="3" id="KW-1185">Reference proteome</keyword>
<evidence type="ECO:0000256" key="1">
    <source>
        <dbReference type="SAM" id="MobiDB-lite"/>
    </source>
</evidence>